<dbReference type="AlphaFoldDB" id="A0A922ALR5"/>
<comment type="caution">
    <text evidence="2">The sequence shown here is derived from an EMBL/GenBank/DDBJ whole genome shotgun (WGS) entry which is preliminary data.</text>
</comment>
<name>A0A922ALR5_CARIL</name>
<dbReference type="EMBL" id="MU228921">
    <property type="protein sequence ID" value="KAG6619845.1"/>
    <property type="molecule type" value="Genomic_DNA"/>
</dbReference>
<reference evidence="2" key="1">
    <citation type="submission" date="2021-01" db="EMBL/GenBank/DDBJ databases">
        <authorList>
            <person name="Lovell J.T."/>
            <person name="Bentley N."/>
            <person name="Bhattarai G."/>
            <person name="Jenkins J.W."/>
            <person name="Sreedasyam A."/>
            <person name="Alarcon Y."/>
            <person name="Bock C."/>
            <person name="Boston L."/>
            <person name="Carlson J."/>
            <person name="Cervantes K."/>
            <person name="Clermont K."/>
            <person name="Krom N."/>
            <person name="Kubenka K."/>
            <person name="Mamidi S."/>
            <person name="Mattison C."/>
            <person name="Monteros M."/>
            <person name="Pisani C."/>
            <person name="Plott C."/>
            <person name="Rajasekar S."/>
            <person name="Rhein H.S."/>
            <person name="Rohla C."/>
            <person name="Song M."/>
            <person name="Hilaire R.S."/>
            <person name="Shu S."/>
            <person name="Wells L."/>
            <person name="Wang X."/>
            <person name="Webber J."/>
            <person name="Heerema R.J."/>
            <person name="Klein P."/>
            <person name="Conner P."/>
            <person name="Grauke L."/>
            <person name="Grimwood J."/>
            <person name="Schmutz J."/>
            <person name="Randall J.J."/>
        </authorList>
    </citation>
    <scope>NUCLEOTIDE SEQUENCE</scope>
    <source>
        <tissue evidence="2">Leaf</tissue>
    </source>
</reference>
<organism evidence="2 3">
    <name type="scientific">Carya illinoinensis</name>
    <name type="common">Pecan</name>
    <dbReference type="NCBI Taxonomy" id="32201"/>
    <lineage>
        <taxon>Eukaryota</taxon>
        <taxon>Viridiplantae</taxon>
        <taxon>Streptophyta</taxon>
        <taxon>Embryophyta</taxon>
        <taxon>Tracheophyta</taxon>
        <taxon>Spermatophyta</taxon>
        <taxon>Magnoliopsida</taxon>
        <taxon>eudicotyledons</taxon>
        <taxon>Gunneridae</taxon>
        <taxon>Pentapetalae</taxon>
        <taxon>rosids</taxon>
        <taxon>fabids</taxon>
        <taxon>Fagales</taxon>
        <taxon>Juglandaceae</taxon>
        <taxon>Carya</taxon>
    </lineage>
</organism>
<sequence length="239" mass="27679">MDRLMTMKYDGSSGIREYIMKMIHISSKLEALKISIPEPFLFNQLKVAYNTQRDKWDLNDLIVVCAQEKCRMYRETVEIVQLAFQSQQNKGSSHNYKSKFGGQTSSGPKEAVMKNDQCTFCKKKGHWQKYCFKFKVWLEKKKKKKNSSGTSLALVCFESSLVDVPLNSWWIDSSASIHITNSLQWFISKRRPSENEVSLCVWNGVQVKVEFIGVSLVLLIWRRKGLQFVNHLLCCGTRD</sequence>
<accession>A0A922ALR5</accession>
<protein>
    <submittedName>
        <fullName evidence="2">Uncharacterized protein</fullName>
    </submittedName>
</protein>
<dbReference type="EMBL" id="CM031837">
    <property type="protein sequence ID" value="KAG6681741.1"/>
    <property type="molecule type" value="Genomic_DNA"/>
</dbReference>
<gene>
    <name evidence="2" type="ORF">I3842_13G106500</name>
    <name evidence="1" type="ORF">I3842_Q077500</name>
</gene>
<evidence type="ECO:0000313" key="3">
    <source>
        <dbReference type="Proteomes" id="UP000811246"/>
    </source>
</evidence>
<proteinExistence type="predicted"/>
<evidence type="ECO:0000313" key="2">
    <source>
        <dbReference type="EMBL" id="KAG6681741.1"/>
    </source>
</evidence>
<dbReference type="Proteomes" id="UP000811246">
    <property type="component" value="Chromosome 13"/>
</dbReference>
<evidence type="ECO:0000313" key="1">
    <source>
        <dbReference type="EMBL" id="KAG6619845.1"/>
    </source>
</evidence>